<organism evidence="4">
    <name type="scientific">Prunus dulcis</name>
    <name type="common">Almond</name>
    <name type="synonym">Amygdalus dulcis</name>
    <dbReference type="NCBI Taxonomy" id="3755"/>
    <lineage>
        <taxon>Eukaryota</taxon>
        <taxon>Viridiplantae</taxon>
        <taxon>Streptophyta</taxon>
        <taxon>Embryophyta</taxon>
        <taxon>Tracheophyta</taxon>
        <taxon>Spermatophyta</taxon>
        <taxon>Magnoliopsida</taxon>
        <taxon>eudicotyledons</taxon>
        <taxon>Gunneridae</taxon>
        <taxon>Pentapetalae</taxon>
        <taxon>rosids</taxon>
        <taxon>fabids</taxon>
        <taxon>Rosales</taxon>
        <taxon>Rosaceae</taxon>
        <taxon>Amygdaloideae</taxon>
        <taxon>Amygdaleae</taxon>
        <taxon>Prunus</taxon>
    </lineage>
</organism>
<dbReference type="InterPro" id="IPR016024">
    <property type="entry name" value="ARM-type_fold"/>
</dbReference>
<dbReference type="InterPro" id="IPR011989">
    <property type="entry name" value="ARM-like"/>
</dbReference>
<sequence>MVGMMMVANSNERLASLMDSAILASDIPSKLDRLRQSKQDLVVQQDPALLSGLLPRLFELQSDRFSPVRKFATEMLGEIGLMHVELLPEIVPSLINVLSDGTPAVARQAITSGIHLFRCVLEKVSIQGLHSSELDSLLESSWAWVLKLKEEIYSIAFRPGSGGIRLLALKFVESVILLYTPDPNGSPEPPAHEGDLVEFNISWLRGGHPLLNVGDLSIEASKSLGLLLDQLRFPTVKSLGNLVIVVLINSLSAIAKKRPAFYGRILPVLLGFDPSSAVINGVHVSGAHHALKNAFLTCLKCTHKGAAPWRDRLVGALRKLKAGGLVEQAIPQASKINGSVEDGLDDSPITKEEKPTIKTSNAVQINSGRKRLGALDSSDLAEDEDVSGKRAKSTSSVSEESVKECDRNISVSQDDISSSGTTTSRGDSDSGPVQQLVAMFGALVAQGEKAVGSLEILISSISADLLAEVVMANMYNLPPNLPGAEGDESLVNMGIVGGDSRVKYPPSFIADVLSLTSTFPPIAALLDTHLSVSNDIVKLEVEEEQVASVVDSAVASTGMDYEAENSTLPTGLPSSSEAFSSEMGKGCQPVPSDVHDMEYLESEIPGLDSSACNSGLSEPFVASSSALMDVEDASQEQVTSSGQGTQLNVLPSLSADKSEELSPRAAVADVNSLVSSTATSVGLSSHLVLPKMSAPVVILADEEKDQLQKLAFTRIIEAYKQIAIAGGSQLRCSLLINLGVEFPLELDPWKLLQKHILADYTNNEGHELTLRVLYRLFGEAEEEHDFFSSTTATSVYETFLLNAAETLRDSFPASDKSLSRLLGEVPYLPNSVLKLLECMCSPGSSDTTEKETQGGDRVTQGLSTVWSLILLRPPFRDPCLKIALQSAVYHLEEVRMKAIRLVANKLYPLSSIAQRIEDFAIEMLLSVKCGDATERTDAEGSKTESQKDSDLEKHSNEPPSVSGNSKDISSDTHQSCNSQSVPSLSIAEAQRCLSLYFALCTKKHSLFRQIFAVYGSASKAVKQAVHRHIPILVRTMGSSPDLLEIISDPPSGSENLLMQVLHTLTDGIVPSRELVFTVRKLYDSKLKVMLIFPQLVNLQLDKFQAALTRTLQVTDACNACFEQRQIFTQQVLAKVLNQLVEQIPLPLLFMRTVLQAIGAFPALVDFIMEILSRLVSKQIWKYPKLWVGFLKCAFLTKPQSFGVLLQLPPAQLENALKRTAALKAPLVAHASQPDIRSSLPRSILVVLGIVSDSQAQTSQSQAGDASNSDKEAVAENQRSHPVLVEIPINSELFSALCLTSENRPEAESTRTTVLQIYSP</sequence>
<feature type="compositionally biased region" description="Polar residues" evidence="1">
    <location>
        <begin position="957"/>
        <end position="974"/>
    </location>
</feature>
<proteinExistence type="predicted"/>
<accession>A0A4Y1RPK1</accession>
<feature type="compositionally biased region" description="Low complexity" evidence="1">
    <location>
        <begin position="1257"/>
        <end position="1266"/>
    </location>
</feature>
<feature type="region of interest" description="Disordered" evidence="1">
    <location>
        <begin position="563"/>
        <end position="593"/>
    </location>
</feature>
<dbReference type="Pfam" id="PF12295">
    <property type="entry name" value="Symplekin_C"/>
    <property type="match status" value="1"/>
</dbReference>
<dbReference type="PANTHER" id="PTHR47184">
    <property type="entry name" value="PHOSPHATIDYLINOSITOL 3-AND 4-KINASE FAMILY PROTEIN-RELATED"/>
    <property type="match status" value="1"/>
</dbReference>
<feature type="compositionally biased region" description="Polar residues" evidence="1">
    <location>
        <begin position="357"/>
        <end position="367"/>
    </location>
</feature>
<feature type="compositionally biased region" description="Polar residues" evidence="1">
    <location>
        <begin position="564"/>
        <end position="579"/>
    </location>
</feature>
<dbReference type="Pfam" id="PF11935">
    <property type="entry name" value="SYMPK_PTA1_N"/>
    <property type="match status" value="1"/>
</dbReference>
<dbReference type="InterPro" id="IPR022075">
    <property type="entry name" value="Symplekin_C"/>
</dbReference>
<dbReference type="InterPro" id="IPR032460">
    <property type="entry name" value="Symplekin/Pta1_N"/>
</dbReference>
<feature type="region of interest" description="Disordered" evidence="1">
    <location>
        <begin position="935"/>
        <end position="974"/>
    </location>
</feature>
<dbReference type="EMBL" id="AP019302">
    <property type="protein sequence ID" value="BBH06271.1"/>
    <property type="molecule type" value="Genomic_DNA"/>
</dbReference>
<dbReference type="Gene3D" id="1.25.10.10">
    <property type="entry name" value="Leucine-rich Repeat Variant"/>
    <property type="match status" value="1"/>
</dbReference>
<gene>
    <name evidence="4" type="ORF">Prudu_017870</name>
</gene>
<feature type="compositionally biased region" description="Basic and acidic residues" evidence="1">
    <location>
        <begin position="935"/>
        <end position="956"/>
    </location>
</feature>
<feature type="domain" description="Symplekin C-terminal" evidence="3">
    <location>
        <begin position="1098"/>
        <end position="1218"/>
    </location>
</feature>
<feature type="region of interest" description="Disordered" evidence="1">
    <location>
        <begin position="1257"/>
        <end position="1276"/>
    </location>
</feature>
<dbReference type="SUPFAM" id="SSF48371">
    <property type="entry name" value="ARM repeat"/>
    <property type="match status" value="1"/>
</dbReference>
<evidence type="ECO:0000313" key="4">
    <source>
        <dbReference type="EMBL" id="BBH06271.1"/>
    </source>
</evidence>
<dbReference type="PANTHER" id="PTHR47184:SF2">
    <property type="entry name" value="SYMPLEKIN"/>
    <property type="match status" value="1"/>
</dbReference>
<feature type="domain" description="Symplekin/Pta1 N-terminal" evidence="2">
    <location>
        <begin position="103"/>
        <end position="321"/>
    </location>
</feature>
<evidence type="ECO:0000259" key="3">
    <source>
        <dbReference type="Pfam" id="PF12295"/>
    </source>
</evidence>
<evidence type="ECO:0000256" key="1">
    <source>
        <dbReference type="SAM" id="MobiDB-lite"/>
    </source>
</evidence>
<evidence type="ECO:0000259" key="2">
    <source>
        <dbReference type="Pfam" id="PF11935"/>
    </source>
</evidence>
<name>A0A4Y1RPK1_PRUDU</name>
<feature type="compositionally biased region" description="Low complexity" evidence="1">
    <location>
        <begin position="412"/>
        <end position="430"/>
    </location>
</feature>
<reference evidence="4" key="1">
    <citation type="journal article" date="2019" name="Science">
        <title>Mutation of a bHLH transcription factor allowed almond domestication.</title>
        <authorList>
            <person name="Sanchez-Perez R."/>
            <person name="Pavan S."/>
            <person name="Mazzeo R."/>
            <person name="Moldovan C."/>
            <person name="Aiese Cigliano R."/>
            <person name="Del Cueto J."/>
            <person name="Ricciardi F."/>
            <person name="Lotti C."/>
            <person name="Ricciardi L."/>
            <person name="Dicenta F."/>
            <person name="Lopez-Marques R.L."/>
            <person name="Lindberg Moller B."/>
        </authorList>
    </citation>
    <scope>NUCLEOTIDE SEQUENCE</scope>
</reference>
<feature type="region of interest" description="Disordered" evidence="1">
    <location>
        <begin position="337"/>
        <end position="430"/>
    </location>
</feature>
<protein>
    <submittedName>
        <fullName evidence="4">HEAT repeat-containing protein</fullName>
    </submittedName>
</protein>